<evidence type="ECO:0000313" key="2">
    <source>
        <dbReference type="Proteomes" id="UP000554837"/>
    </source>
</evidence>
<sequence length="75" mass="7657">MSTPIQVRAADVLRAVMGSDAAPQDVLLHDAERVIAATLQALALAALSRSVAVHLGNGHALVITVQPSRQAGGHA</sequence>
<dbReference type="AlphaFoldDB" id="A0A840S3X6"/>
<evidence type="ECO:0000313" key="1">
    <source>
        <dbReference type="EMBL" id="MBB5204423.1"/>
    </source>
</evidence>
<organism evidence="1 2">
    <name type="scientific">Inhella inkyongensis</name>
    <dbReference type="NCBI Taxonomy" id="392593"/>
    <lineage>
        <taxon>Bacteria</taxon>
        <taxon>Pseudomonadati</taxon>
        <taxon>Pseudomonadota</taxon>
        <taxon>Betaproteobacteria</taxon>
        <taxon>Burkholderiales</taxon>
        <taxon>Sphaerotilaceae</taxon>
        <taxon>Inhella</taxon>
    </lineage>
</organism>
<keyword evidence="2" id="KW-1185">Reference proteome</keyword>
<dbReference type="EMBL" id="JACHHO010000002">
    <property type="protein sequence ID" value="MBB5204423.1"/>
    <property type="molecule type" value="Genomic_DNA"/>
</dbReference>
<reference evidence="1 2" key="1">
    <citation type="submission" date="2020-08" db="EMBL/GenBank/DDBJ databases">
        <title>Genomic Encyclopedia of Type Strains, Phase IV (KMG-IV): sequencing the most valuable type-strain genomes for metagenomic binning, comparative biology and taxonomic classification.</title>
        <authorList>
            <person name="Goeker M."/>
        </authorList>
    </citation>
    <scope>NUCLEOTIDE SEQUENCE [LARGE SCALE GENOMIC DNA]</scope>
    <source>
        <strain evidence="1 2">DSM 23958</strain>
    </source>
</reference>
<accession>A0A840S3X6</accession>
<proteinExistence type="predicted"/>
<comment type="caution">
    <text evidence="1">The sequence shown here is derived from an EMBL/GenBank/DDBJ whole genome shotgun (WGS) entry which is preliminary data.</text>
</comment>
<gene>
    <name evidence="1" type="ORF">HNQ51_001737</name>
</gene>
<dbReference type="Proteomes" id="UP000554837">
    <property type="component" value="Unassembled WGS sequence"/>
</dbReference>
<protein>
    <submittedName>
        <fullName evidence="1">Uncharacterized protein</fullName>
    </submittedName>
</protein>
<name>A0A840S3X6_9BURK</name>
<dbReference type="RefSeq" id="WP_138855900.1">
    <property type="nucleotide sequence ID" value="NZ_CP040709.1"/>
</dbReference>